<dbReference type="AlphaFoldDB" id="M0CCK2"/>
<accession>M0CCK2</accession>
<gene>
    <name evidence="2" type="ORF">C476_11538</name>
</gene>
<keyword evidence="3" id="KW-1185">Reference proteome</keyword>
<evidence type="ECO:0000256" key="1">
    <source>
        <dbReference type="SAM" id="Phobius"/>
    </source>
</evidence>
<dbReference type="STRING" id="1230457.C476_11538"/>
<dbReference type="PATRIC" id="fig|1230457.4.peg.2325"/>
<comment type="caution">
    <text evidence="2">The sequence shown here is derived from an EMBL/GenBank/DDBJ whole genome shotgun (WGS) entry which is preliminary data.</text>
</comment>
<dbReference type="InterPro" id="IPR055757">
    <property type="entry name" value="DUF7333"/>
</dbReference>
<sequence>MEFDLPKTAAVFIVIIAIGVGGLAASPMMAAATVLMMVAPSMIAFGLIMLALGVKHGEYRAAGR</sequence>
<dbReference type="RefSeq" id="WP_008013023.1">
    <property type="nucleotide sequence ID" value="NZ_AOIT01000039.1"/>
</dbReference>
<evidence type="ECO:0000313" key="3">
    <source>
        <dbReference type="Proteomes" id="UP000011615"/>
    </source>
</evidence>
<evidence type="ECO:0000313" key="2">
    <source>
        <dbReference type="EMBL" id="ELZ20077.1"/>
    </source>
</evidence>
<reference evidence="2 3" key="1">
    <citation type="journal article" date="2014" name="PLoS Genet.">
        <title>Phylogenetically driven sequencing of extremely halophilic archaea reveals strategies for static and dynamic osmo-response.</title>
        <authorList>
            <person name="Becker E.A."/>
            <person name="Seitzer P.M."/>
            <person name="Tritt A."/>
            <person name="Larsen D."/>
            <person name="Krusor M."/>
            <person name="Yao A.I."/>
            <person name="Wu D."/>
            <person name="Madern D."/>
            <person name="Eisen J.A."/>
            <person name="Darling A.E."/>
            <person name="Facciotti M.T."/>
        </authorList>
    </citation>
    <scope>NUCLEOTIDE SEQUENCE [LARGE SCALE GENOMIC DNA]</scope>
    <source>
        <strain evidence="2 3">JCM 13563</strain>
    </source>
</reference>
<keyword evidence="1" id="KW-1133">Transmembrane helix</keyword>
<feature type="transmembrane region" description="Helical" evidence="1">
    <location>
        <begin position="34"/>
        <end position="54"/>
    </location>
</feature>
<name>M0CCK2_9EURY</name>
<dbReference type="Pfam" id="PF24020">
    <property type="entry name" value="DUF7333"/>
    <property type="match status" value="1"/>
</dbReference>
<keyword evidence="1" id="KW-0472">Membrane</keyword>
<organism evidence="2 3">
    <name type="scientific">Natrinema limicola JCM 13563</name>
    <dbReference type="NCBI Taxonomy" id="1230457"/>
    <lineage>
        <taxon>Archaea</taxon>
        <taxon>Methanobacteriati</taxon>
        <taxon>Methanobacteriota</taxon>
        <taxon>Stenosarchaea group</taxon>
        <taxon>Halobacteria</taxon>
        <taxon>Halobacteriales</taxon>
        <taxon>Natrialbaceae</taxon>
        <taxon>Natrinema</taxon>
    </lineage>
</organism>
<dbReference type="EMBL" id="AOIT01000039">
    <property type="protein sequence ID" value="ELZ20077.1"/>
    <property type="molecule type" value="Genomic_DNA"/>
</dbReference>
<dbReference type="Proteomes" id="UP000011615">
    <property type="component" value="Unassembled WGS sequence"/>
</dbReference>
<protein>
    <submittedName>
        <fullName evidence="2">Uncharacterized protein</fullName>
    </submittedName>
</protein>
<feature type="transmembrane region" description="Helical" evidence="1">
    <location>
        <begin position="9"/>
        <end position="28"/>
    </location>
</feature>
<proteinExistence type="predicted"/>
<keyword evidence="1" id="KW-0812">Transmembrane</keyword>
<dbReference type="eggNOG" id="arCOG04509">
    <property type="taxonomic scope" value="Archaea"/>
</dbReference>